<keyword evidence="6" id="KW-1185">Reference proteome</keyword>
<protein>
    <recommendedName>
        <fullName evidence="4">Xylanolytic transcriptional activator regulatory domain-containing protein</fullName>
    </recommendedName>
</protein>
<dbReference type="RefSeq" id="XP_016225546.1">
    <property type="nucleotide sequence ID" value="XM_016369758.1"/>
</dbReference>
<dbReference type="GO" id="GO:0006351">
    <property type="term" value="P:DNA-templated transcription"/>
    <property type="evidence" value="ECO:0007669"/>
    <property type="project" value="InterPro"/>
</dbReference>
<evidence type="ECO:0000256" key="2">
    <source>
        <dbReference type="ARBA" id="ARBA00023242"/>
    </source>
</evidence>
<dbReference type="GO" id="GO:0003677">
    <property type="term" value="F:DNA binding"/>
    <property type="evidence" value="ECO:0007669"/>
    <property type="project" value="InterPro"/>
</dbReference>
<evidence type="ECO:0000313" key="6">
    <source>
        <dbReference type="Proteomes" id="UP000054302"/>
    </source>
</evidence>
<dbReference type="OMA" id="WHVSNFF"/>
<dbReference type="GO" id="GO:0008270">
    <property type="term" value="F:zinc ion binding"/>
    <property type="evidence" value="ECO:0007669"/>
    <property type="project" value="InterPro"/>
</dbReference>
<dbReference type="Pfam" id="PF04082">
    <property type="entry name" value="Fungal_trans"/>
    <property type="match status" value="1"/>
</dbReference>
<comment type="subcellular location">
    <subcellularLocation>
        <location evidence="1">Nucleus</location>
    </subcellularLocation>
</comment>
<feature type="domain" description="Xylanolytic transcriptional activator regulatory" evidence="4">
    <location>
        <begin position="138"/>
        <end position="213"/>
    </location>
</feature>
<evidence type="ECO:0000313" key="5">
    <source>
        <dbReference type="EMBL" id="KIV93972.1"/>
    </source>
</evidence>
<accession>A0A0D1ZH61</accession>
<dbReference type="GO" id="GO:0005634">
    <property type="term" value="C:nucleus"/>
    <property type="evidence" value="ECO:0007669"/>
    <property type="project" value="UniProtKB-SubCell"/>
</dbReference>
<dbReference type="HOGENOM" id="CLU_004083_5_3_1"/>
<dbReference type="AlphaFoldDB" id="A0A0D1ZH61"/>
<organism evidence="5 6">
    <name type="scientific">Exophiala mesophila</name>
    <name type="common">Black yeast-like fungus</name>
    <dbReference type="NCBI Taxonomy" id="212818"/>
    <lineage>
        <taxon>Eukaryota</taxon>
        <taxon>Fungi</taxon>
        <taxon>Dikarya</taxon>
        <taxon>Ascomycota</taxon>
        <taxon>Pezizomycotina</taxon>
        <taxon>Eurotiomycetes</taxon>
        <taxon>Chaetothyriomycetidae</taxon>
        <taxon>Chaetothyriales</taxon>
        <taxon>Herpotrichiellaceae</taxon>
        <taxon>Exophiala</taxon>
    </lineage>
</organism>
<dbReference type="STRING" id="212818.A0A0D1ZH61"/>
<reference evidence="5 6" key="1">
    <citation type="submission" date="2015-01" db="EMBL/GenBank/DDBJ databases">
        <title>The Genome Sequence of Exophiala mesophila CBS40295.</title>
        <authorList>
            <consortium name="The Broad Institute Genomics Platform"/>
            <person name="Cuomo C."/>
            <person name="de Hoog S."/>
            <person name="Gorbushina A."/>
            <person name="Stielow B."/>
            <person name="Teixiera M."/>
            <person name="Abouelleil A."/>
            <person name="Chapman S.B."/>
            <person name="Priest M."/>
            <person name="Young S.K."/>
            <person name="Wortman J."/>
            <person name="Nusbaum C."/>
            <person name="Birren B."/>
        </authorList>
    </citation>
    <scope>NUCLEOTIDE SEQUENCE [LARGE SCALE GENOMIC DNA]</scope>
    <source>
        <strain evidence="5 6">CBS 40295</strain>
    </source>
</reference>
<sequence length="602" mass="68497">MFGFMPRGSRSRVLQPSVDHVPELCRVFRENVNPLNKIVHEPTLDLWAAEVIRNPDNIPVKLEAVMFSIYTLAVLSLSEAACQENFNEQRKVLLTRYRFATKDALSRAKVLSTGDIVVLQAYVLHLLAMRNVYNAHMSWTLMGLAQRLAEGMGLHRDGTYLGLSPFETEMRRRLWWMMRMFDSHMAELAGHAKFKPIIMDPQMPHRPSKVNDDQICPEMTTFPVEPDSATDMCFCALQSEFGYFAATHTAGMRRQQGAAASLWDNYASTDEIAEKDRAIDELEQILEHKYVRHCDPTQPIQLMTFLLARNAVNNLHFITHHPRRWKGDTELPQSERRYVLTLAIRLMESEVAVRANRQFRAFAWYTASYFPWAQAIHILESLRSEPLLPEAEKAWRLIGEAFEYRPELILDKKPVSVALGNLCLKAYHAREVALSQQGAVTIKPPSYITTLRAQRQAALNRDQARELEKPPDVGVNGRRPDQTHSIPRNTAWDSSVGQIDFRDGVLVAENTEISMEAGKQALQTSFANPDLPIGTREGLWIPQASREEWTPSISFALDTIVPSDGDPLFGQGGNLLDGAQSIDWNQWDHLLRDWSGTFYGQN</sequence>
<proteinExistence type="predicted"/>
<dbReference type="InterPro" id="IPR050613">
    <property type="entry name" value="Sec_Metabolite_Reg"/>
</dbReference>
<gene>
    <name evidence="5" type="ORF">PV10_05140</name>
</gene>
<dbReference type="Proteomes" id="UP000054302">
    <property type="component" value="Unassembled WGS sequence"/>
</dbReference>
<name>A0A0D1ZH61_EXOME</name>
<evidence type="ECO:0000256" key="3">
    <source>
        <dbReference type="SAM" id="MobiDB-lite"/>
    </source>
</evidence>
<dbReference type="PANTHER" id="PTHR31001:SF85">
    <property type="entry name" value="ZN(II)2CYS6 TRANSCRIPTION FACTOR (EUROFUNG)"/>
    <property type="match status" value="1"/>
</dbReference>
<evidence type="ECO:0000259" key="4">
    <source>
        <dbReference type="SMART" id="SM00906"/>
    </source>
</evidence>
<dbReference type="CDD" id="cd12148">
    <property type="entry name" value="fungal_TF_MHR"/>
    <property type="match status" value="1"/>
</dbReference>
<dbReference type="PANTHER" id="PTHR31001">
    <property type="entry name" value="UNCHARACTERIZED TRANSCRIPTIONAL REGULATORY PROTEIN"/>
    <property type="match status" value="1"/>
</dbReference>
<evidence type="ECO:0000256" key="1">
    <source>
        <dbReference type="ARBA" id="ARBA00004123"/>
    </source>
</evidence>
<dbReference type="SMART" id="SM00906">
    <property type="entry name" value="Fungal_trans"/>
    <property type="match status" value="1"/>
</dbReference>
<feature type="compositionally biased region" description="Basic and acidic residues" evidence="3">
    <location>
        <begin position="462"/>
        <end position="471"/>
    </location>
</feature>
<keyword evidence="2" id="KW-0539">Nucleus</keyword>
<dbReference type="EMBL" id="KN847522">
    <property type="protein sequence ID" value="KIV93972.1"/>
    <property type="molecule type" value="Genomic_DNA"/>
</dbReference>
<dbReference type="InterPro" id="IPR007219">
    <property type="entry name" value="XnlR_reg_dom"/>
</dbReference>
<dbReference type="OrthoDB" id="2269373at2759"/>
<dbReference type="GeneID" id="27322985"/>
<feature type="region of interest" description="Disordered" evidence="3">
    <location>
        <begin position="462"/>
        <end position="490"/>
    </location>
</feature>
<dbReference type="VEuPathDB" id="FungiDB:PV10_05140"/>